<dbReference type="GO" id="GO:0003677">
    <property type="term" value="F:DNA binding"/>
    <property type="evidence" value="ECO:0007669"/>
    <property type="project" value="InterPro"/>
</dbReference>
<organism evidence="2 3">
    <name type="scientific">Fusobacterium nucleatum subsp. polymorphum</name>
    <name type="common">Fusobacterium polymorphum</name>
    <dbReference type="NCBI Taxonomy" id="76857"/>
    <lineage>
        <taxon>Bacteria</taxon>
        <taxon>Fusobacteriati</taxon>
        <taxon>Fusobacteriota</taxon>
        <taxon>Fusobacteriia</taxon>
        <taxon>Fusobacteriales</taxon>
        <taxon>Fusobacteriaceae</taxon>
        <taxon>Fusobacterium</taxon>
    </lineage>
</organism>
<name>A0A2C6B2N5_FUSNP</name>
<dbReference type="SMART" id="SM00530">
    <property type="entry name" value="HTH_XRE"/>
    <property type="match status" value="1"/>
</dbReference>
<dbReference type="PROSITE" id="PS50943">
    <property type="entry name" value="HTH_CROC1"/>
    <property type="match status" value="1"/>
</dbReference>
<evidence type="ECO:0000313" key="3">
    <source>
        <dbReference type="Proteomes" id="UP000223525"/>
    </source>
</evidence>
<proteinExistence type="predicted"/>
<dbReference type="InterPro" id="IPR010982">
    <property type="entry name" value="Lambda_DNA-bd_dom_sf"/>
</dbReference>
<dbReference type="RefSeq" id="WP_032848219.1">
    <property type="nucleotide sequence ID" value="NZ_CP077158.1"/>
</dbReference>
<dbReference type="Proteomes" id="UP000223525">
    <property type="component" value="Unassembled WGS sequence"/>
</dbReference>
<dbReference type="SUPFAM" id="SSF47413">
    <property type="entry name" value="lambda repressor-like DNA-binding domains"/>
    <property type="match status" value="1"/>
</dbReference>
<dbReference type="EMBL" id="NIRK01000001">
    <property type="protein sequence ID" value="PHH98433.1"/>
    <property type="molecule type" value="Genomic_DNA"/>
</dbReference>
<dbReference type="CDD" id="cd00093">
    <property type="entry name" value="HTH_XRE"/>
    <property type="match status" value="1"/>
</dbReference>
<evidence type="ECO:0000313" key="2">
    <source>
        <dbReference type="EMBL" id="PHH98433.1"/>
    </source>
</evidence>
<dbReference type="AlphaFoldDB" id="A0A2C6B2N5"/>
<evidence type="ECO:0000259" key="1">
    <source>
        <dbReference type="PROSITE" id="PS50943"/>
    </source>
</evidence>
<gene>
    <name evidence="2" type="ORF">CA836_00875</name>
</gene>
<dbReference type="InterPro" id="IPR001387">
    <property type="entry name" value="Cro/C1-type_HTH"/>
</dbReference>
<reference evidence="2 3" key="1">
    <citation type="submission" date="2017-06" db="EMBL/GenBank/DDBJ databases">
        <title>Draft genome sequence of Fusobacterium nucleatum subsp. polymorphum KCOM 1248 (=ChDC F113).</title>
        <authorList>
            <person name="Kook J.-K."/>
            <person name="Park S.-N."/>
            <person name="Lim Y.K."/>
            <person name="Roh H."/>
        </authorList>
    </citation>
    <scope>NUCLEOTIDE SEQUENCE [LARGE SCALE GENOMIC DNA]</scope>
    <source>
        <strain evidence="3">KCOM 1248 (ChDC F113)</strain>
    </source>
</reference>
<feature type="domain" description="HTH cro/C1-type" evidence="1">
    <location>
        <begin position="8"/>
        <end position="63"/>
    </location>
</feature>
<accession>A0A2C6B2N5</accession>
<dbReference type="Gene3D" id="1.10.260.40">
    <property type="entry name" value="lambda repressor-like DNA-binding domains"/>
    <property type="match status" value="1"/>
</dbReference>
<protein>
    <submittedName>
        <fullName evidence="2">Transcriptional regulator</fullName>
    </submittedName>
</protein>
<sequence>MRTTSEILKEFRKSREMTAAMMAEKLGISAVTMSAIDVGRKKLSEQMLDKLETMLPKDDFIDLLKSEREMNLPSFLQKKFEKYGIQSEAITDTTNISEVSEEGKRKIYDFIELVKTAERARNNRETVNITNLSAENKEKAREYIELLEIKQEKNI</sequence>
<comment type="caution">
    <text evidence="2">The sequence shown here is derived from an EMBL/GenBank/DDBJ whole genome shotgun (WGS) entry which is preliminary data.</text>
</comment>